<dbReference type="InterPro" id="IPR008979">
    <property type="entry name" value="Galactose-bd-like_sf"/>
</dbReference>
<dbReference type="SMART" id="SM00606">
    <property type="entry name" value="CBD_IV"/>
    <property type="match status" value="1"/>
</dbReference>
<gene>
    <name evidence="10" type="ORF">BTO14_04985</name>
</gene>
<dbReference type="EMBL" id="MSCK01000001">
    <property type="protein sequence ID" value="PQJ72649.1"/>
    <property type="molecule type" value="Genomic_DNA"/>
</dbReference>
<keyword evidence="5" id="KW-0119">Carbohydrate metabolism</keyword>
<dbReference type="InterPro" id="IPR023296">
    <property type="entry name" value="Glyco_hydro_beta-prop_sf"/>
</dbReference>
<keyword evidence="2 10" id="KW-0858">Xylan degradation</keyword>
<dbReference type="PANTHER" id="PTHR43772">
    <property type="entry name" value="ENDO-1,4-BETA-XYLANASE"/>
    <property type="match status" value="1"/>
</dbReference>
<dbReference type="Proteomes" id="UP000247345">
    <property type="component" value="Unassembled WGS sequence"/>
</dbReference>
<dbReference type="Pfam" id="PF03422">
    <property type="entry name" value="CBM_6"/>
    <property type="match status" value="1"/>
</dbReference>
<evidence type="ECO:0000256" key="8">
    <source>
        <dbReference type="RuleBase" id="RU361187"/>
    </source>
</evidence>
<dbReference type="GO" id="GO:0045493">
    <property type="term" value="P:xylan catabolic process"/>
    <property type="evidence" value="ECO:0007669"/>
    <property type="project" value="UniProtKB-KW"/>
</dbReference>
<dbReference type="CDD" id="cd08990">
    <property type="entry name" value="GH43_AXH_like"/>
    <property type="match status" value="1"/>
</dbReference>
<name>A0A2P6CCL7_9FLAO</name>
<evidence type="ECO:0000256" key="7">
    <source>
        <dbReference type="PIRSR" id="PIRSR606710-2"/>
    </source>
</evidence>
<evidence type="ECO:0000256" key="1">
    <source>
        <dbReference type="ARBA" id="ARBA00009865"/>
    </source>
</evidence>
<dbReference type="AlphaFoldDB" id="A0A2P6CCL7"/>
<comment type="similarity">
    <text evidence="1 8">Belongs to the glycosyl hydrolase 43 family.</text>
</comment>
<evidence type="ECO:0000256" key="3">
    <source>
        <dbReference type="ARBA" id="ARBA00022729"/>
    </source>
</evidence>
<dbReference type="SUPFAM" id="SSF49785">
    <property type="entry name" value="Galactose-binding domain-like"/>
    <property type="match status" value="1"/>
</dbReference>
<protein>
    <submittedName>
        <fullName evidence="10">1,4-beta-xylanase</fullName>
    </submittedName>
</protein>
<dbReference type="CDD" id="cd04084">
    <property type="entry name" value="CBM6_xylanase-like"/>
    <property type="match status" value="1"/>
</dbReference>
<dbReference type="GO" id="GO:0030246">
    <property type="term" value="F:carbohydrate binding"/>
    <property type="evidence" value="ECO:0007669"/>
    <property type="project" value="InterPro"/>
</dbReference>
<dbReference type="Gene3D" id="2.115.10.20">
    <property type="entry name" value="Glycosyl hydrolase domain, family 43"/>
    <property type="match status" value="1"/>
</dbReference>
<dbReference type="InterPro" id="IPR006710">
    <property type="entry name" value="Glyco_hydro_43"/>
</dbReference>
<sequence length="435" mass="50738">MINREKYSLLYVLFLLTQINFSQNPITKEEGVSDPHIRVFNDTIYLYSGHDSSPEDKLWNMKDWRVFSSTNLLDFTLEETISPKENYMDDNSFDCWASDASTRNGKYYFYFSDKKRGIGVMVSDSPKGPFKDALNKPLVAPMHDPTIFIDDDKNKTPYIIYGDKSDTYYVAALNDDMISTAEIPKPITIHGDLWKNAPNWMDKNYVFKYNNTYYLSWGRDYAVSKNIYGPYQSVGALGKGHHLDEFAHGSFFWWKGQFYHVWCYYLKKGFKFRETIITYCHISDDGKIVTDTQFLDAHFKNGVGQYDASWNVIEAEWFYEKSSEIEKKGTLEKGFLLTNIQNKSWVRFANINLNKQSKIEFTVKNIQGKGELEIRDGSLNGKLLGSVFINSLNQKKETQKIVSTIKKIKGKRDLYFKFIGDHNFYLELDSFKFLE</sequence>
<keyword evidence="4 8" id="KW-0378">Hydrolase</keyword>
<dbReference type="OrthoDB" id="9763933at2"/>
<dbReference type="InterPro" id="IPR005084">
    <property type="entry name" value="CBM6"/>
</dbReference>
<dbReference type="RefSeq" id="WP_105048308.1">
    <property type="nucleotide sequence ID" value="NZ_CP150661.1"/>
</dbReference>
<evidence type="ECO:0000256" key="5">
    <source>
        <dbReference type="ARBA" id="ARBA00023277"/>
    </source>
</evidence>
<keyword evidence="3" id="KW-0732">Signal</keyword>
<keyword evidence="6 8" id="KW-0326">Glycosidase</keyword>
<evidence type="ECO:0000259" key="9">
    <source>
        <dbReference type="PROSITE" id="PS51175"/>
    </source>
</evidence>
<evidence type="ECO:0000313" key="11">
    <source>
        <dbReference type="Proteomes" id="UP000247345"/>
    </source>
</evidence>
<feature type="site" description="Important for catalytic activity, responsible for pKa modulation of the active site Glu and correct orientation of both the proton donor and substrate" evidence="7">
    <location>
        <position position="144"/>
    </location>
</feature>
<proteinExistence type="inferred from homology"/>
<keyword evidence="11" id="KW-1185">Reference proteome</keyword>
<evidence type="ECO:0000256" key="2">
    <source>
        <dbReference type="ARBA" id="ARBA00022651"/>
    </source>
</evidence>
<accession>A0A2P6CCL7</accession>
<evidence type="ECO:0000313" key="10">
    <source>
        <dbReference type="EMBL" id="PQJ72649.1"/>
    </source>
</evidence>
<evidence type="ECO:0000256" key="4">
    <source>
        <dbReference type="ARBA" id="ARBA00022801"/>
    </source>
</evidence>
<evidence type="ECO:0000256" key="6">
    <source>
        <dbReference type="ARBA" id="ARBA00023295"/>
    </source>
</evidence>
<comment type="caution">
    <text evidence="10">The sequence shown here is derived from an EMBL/GenBank/DDBJ whole genome shotgun (WGS) entry which is preliminary data.</text>
</comment>
<dbReference type="InterPro" id="IPR006584">
    <property type="entry name" value="Cellulose-bd_IV"/>
</dbReference>
<dbReference type="SUPFAM" id="SSF75005">
    <property type="entry name" value="Arabinanase/levansucrase/invertase"/>
    <property type="match status" value="1"/>
</dbReference>
<keyword evidence="2 10" id="KW-0624">Polysaccharide degradation</keyword>
<dbReference type="Pfam" id="PF04616">
    <property type="entry name" value="Glyco_hydro_43"/>
    <property type="match status" value="1"/>
</dbReference>
<dbReference type="PANTHER" id="PTHR43772:SF2">
    <property type="entry name" value="PUTATIVE (AFU_ORTHOLOGUE AFUA_2G04480)-RELATED"/>
    <property type="match status" value="1"/>
</dbReference>
<dbReference type="Gene3D" id="2.60.120.260">
    <property type="entry name" value="Galactose-binding domain-like"/>
    <property type="match status" value="1"/>
</dbReference>
<feature type="domain" description="CBM6" evidence="9">
    <location>
        <begin position="311"/>
        <end position="434"/>
    </location>
</feature>
<dbReference type="InterPro" id="IPR052176">
    <property type="entry name" value="Glycosyl_Hydrlase_43_Enz"/>
</dbReference>
<dbReference type="PROSITE" id="PS51175">
    <property type="entry name" value="CBM6"/>
    <property type="match status" value="1"/>
</dbReference>
<organism evidence="10 11">
    <name type="scientific">Polaribacter butkevichii</name>
    <dbReference type="NCBI Taxonomy" id="218490"/>
    <lineage>
        <taxon>Bacteria</taxon>
        <taxon>Pseudomonadati</taxon>
        <taxon>Bacteroidota</taxon>
        <taxon>Flavobacteriia</taxon>
        <taxon>Flavobacteriales</taxon>
        <taxon>Flavobacteriaceae</taxon>
    </lineage>
</organism>
<reference evidence="10 11" key="1">
    <citation type="submission" date="2016-12" db="EMBL/GenBank/DDBJ databases">
        <title>Trade-off between light-utilization and light-protection in marine flavobacteria.</title>
        <authorList>
            <person name="Kumagai Y."/>
            <person name="Yoshizawa S."/>
            <person name="Kogure K."/>
            <person name="Iwasaki W."/>
        </authorList>
    </citation>
    <scope>NUCLEOTIDE SEQUENCE [LARGE SCALE GENOMIC DNA]</scope>
    <source>
        <strain evidence="10 11">KCTC 12100</strain>
    </source>
</reference>
<dbReference type="GO" id="GO:0004553">
    <property type="term" value="F:hydrolase activity, hydrolyzing O-glycosyl compounds"/>
    <property type="evidence" value="ECO:0007669"/>
    <property type="project" value="InterPro"/>
</dbReference>